<protein>
    <submittedName>
        <fullName evidence="6">Carbohydrate kinase</fullName>
    </submittedName>
</protein>
<dbReference type="PANTHER" id="PTHR43095">
    <property type="entry name" value="SUGAR KINASE"/>
    <property type="match status" value="1"/>
</dbReference>
<dbReference type="GO" id="GO:0016301">
    <property type="term" value="F:kinase activity"/>
    <property type="evidence" value="ECO:0007669"/>
    <property type="project" value="UniProtKB-KW"/>
</dbReference>
<dbReference type="InterPro" id="IPR043129">
    <property type="entry name" value="ATPase_NBD"/>
</dbReference>
<dbReference type="Proteomes" id="UP000721844">
    <property type="component" value="Unassembled WGS sequence"/>
</dbReference>
<keyword evidence="3 6" id="KW-0418">Kinase</keyword>
<reference evidence="6 7" key="1">
    <citation type="journal article" date="2021" name="Microorganisms">
        <title>Acidisoma silvae sp. nov. and Acidisomacellulosilytica sp. nov., Two Acidophilic Bacteria Isolated from Decaying Wood, Hydrolyzing Cellulose and Producing Poly-3-hydroxybutyrate.</title>
        <authorList>
            <person name="Mieszkin S."/>
            <person name="Pouder E."/>
            <person name="Uroz S."/>
            <person name="Simon-Colin C."/>
            <person name="Alain K."/>
        </authorList>
    </citation>
    <scope>NUCLEOTIDE SEQUENCE [LARGE SCALE GENOMIC DNA]</scope>
    <source>
        <strain evidence="6 7">HW T5.17</strain>
    </source>
</reference>
<sequence>MKALLGIDKGTTTTKAVVFAADTGRVLGLARRATPSFRPQPDWHEEDTELTWAGVAIAIRAALADAGLPASAIAAVGVSGHMGGLWALDREGVPFERAIAWPDGRASELLQRWRTSGVVEKVYDISGNALIPGMPIVLLAWMQLNRPDLFRRIGRIFCAKDYVNYRLTGEVATDESDLSFFPCDIRNRSVSEAIFDLCGLAGKSHLIPTVLPIGAPVGRVTAKAAEETGLVEGTPVTSGAGDAVAAAIGAGALLPGQAVTVIGTSFMNNLTVDRPVMEPAGVGFLFLMPNGRWQRLMSNTGGGSICLDWVIDAFGRKESALCEDGSLFARIESEARALPPLPGGLLFHPYLNTSGMTAPCHEPSARGSIMGLGIDTTPMALLRGIMEGVALSMVDCYAAIDAPVNEIRITGGGARSRLWRDICAAAMNRELAVTEAEETGALGVALLAGQAAGLYPTLEVGAAQLVRVIEKVQPNPAMVARYGAAFPLFRDIREALVPAWAARSACLELSARRNPS</sequence>
<organism evidence="6 7">
    <name type="scientific">Acidisoma cellulosilyticum</name>
    <dbReference type="NCBI Taxonomy" id="2802395"/>
    <lineage>
        <taxon>Bacteria</taxon>
        <taxon>Pseudomonadati</taxon>
        <taxon>Pseudomonadota</taxon>
        <taxon>Alphaproteobacteria</taxon>
        <taxon>Acetobacterales</taxon>
        <taxon>Acidocellaceae</taxon>
        <taxon>Acidisoma</taxon>
    </lineage>
</organism>
<keyword evidence="7" id="KW-1185">Reference proteome</keyword>
<keyword evidence="2" id="KW-0808">Transferase</keyword>
<comment type="similarity">
    <text evidence="1">Belongs to the FGGY kinase family.</text>
</comment>
<dbReference type="AlphaFoldDB" id="A0A963Z673"/>
<dbReference type="PIRSF" id="PIRSF000538">
    <property type="entry name" value="GlpK"/>
    <property type="match status" value="1"/>
</dbReference>
<evidence type="ECO:0000256" key="2">
    <source>
        <dbReference type="ARBA" id="ARBA00022679"/>
    </source>
</evidence>
<evidence type="ECO:0000256" key="3">
    <source>
        <dbReference type="ARBA" id="ARBA00022777"/>
    </source>
</evidence>
<gene>
    <name evidence="6" type="ORF">ACELLULO517_20290</name>
</gene>
<dbReference type="CDD" id="cd07802">
    <property type="entry name" value="ASKHA_NBD_FGGY_EcLyxK-like"/>
    <property type="match status" value="1"/>
</dbReference>
<dbReference type="InterPro" id="IPR018485">
    <property type="entry name" value="FGGY_C"/>
</dbReference>
<dbReference type="Pfam" id="PF00370">
    <property type="entry name" value="FGGY_N"/>
    <property type="match status" value="1"/>
</dbReference>
<feature type="domain" description="Carbohydrate kinase FGGY N-terminal" evidence="4">
    <location>
        <begin position="4"/>
        <end position="249"/>
    </location>
</feature>
<dbReference type="InterPro" id="IPR018484">
    <property type="entry name" value="FGGY_N"/>
</dbReference>
<evidence type="ECO:0000259" key="5">
    <source>
        <dbReference type="Pfam" id="PF02782"/>
    </source>
</evidence>
<evidence type="ECO:0000313" key="7">
    <source>
        <dbReference type="Proteomes" id="UP000721844"/>
    </source>
</evidence>
<evidence type="ECO:0000256" key="1">
    <source>
        <dbReference type="ARBA" id="ARBA00009156"/>
    </source>
</evidence>
<dbReference type="Gene3D" id="3.30.420.40">
    <property type="match status" value="2"/>
</dbReference>
<dbReference type="InterPro" id="IPR050406">
    <property type="entry name" value="FGGY_Carb_Kinase"/>
</dbReference>
<evidence type="ECO:0000313" key="6">
    <source>
        <dbReference type="EMBL" id="MCB8882597.1"/>
    </source>
</evidence>
<dbReference type="PANTHER" id="PTHR43095:SF5">
    <property type="entry name" value="XYLULOSE KINASE"/>
    <property type="match status" value="1"/>
</dbReference>
<dbReference type="Pfam" id="PF02782">
    <property type="entry name" value="FGGY_C"/>
    <property type="match status" value="1"/>
</dbReference>
<accession>A0A963Z673</accession>
<dbReference type="RefSeq" id="WP_227309259.1">
    <property type="nucleotide sequence ID" value="NZ_JAESVA010000008.1"/>
</dbReference>
<feature type="domain" description="Carbohydrate kinase FGGY C-terminal" evidence="5">
    <location>
        <begin position="259"/>
        <end position="451"/>
    </location>
</feature>
<proteinExistence type="inferred from homology"/>
<name>A0A963Z673_9PROT</name>
<dbReference type="InterPro" id="IPR000577">
    <property type="entry name" value="Carb_kinase_FGGY"/>
</dbReference>
<dbReference type="EMBL" id="JAESVA010000008">
    <property type="protein sequence ID" value="MCB8882597.1"/>
    <property type="molecule type" value="Genomic_DNA"/>
</dbReference>
<dbReference type="GO" id="GO:0005975">
    <property type="term" value="P:carbohydrate metabolic process"/>
    <property type="evidence" value="ECO:0007669"/>
    <property type="project" value="InterPro"/>
</dbReference>
<evidence type="ECO:0000259" key="4">
    <source>
        <dbReference type="Pfam" id="PF00370"/>
    </source>
</evidence>
<dbReference type="SUPFAM" id="SSF53067">
    <property type="entry name" value="Actin-like ATPase domain"/>
    <property type="match status" value="2"/>
</dbReference>
<comment type="caution">
    <text evidence="6">The sequence shown here is derived from an EMBL/GenBank/DDBJ whole genome shotgun (WGS) entry which is preliminary data.</text>
</comment>